<accession>A0AC58SS01</accession>
<gene>
    <name evidence="2" type="primary">LOC142169736</name>
</gene>
<evidence type="ECO:0000313" key="2">
    <source>
        <dbReference type="RefSeq" id="XP_075087743.1"/>
    </source>
</evidence>
<dbReference type="RefSeq" id="XP_075087743.1">
    <property type="nucleotide sequence ID" value="XM_075231642.1"/>
</dbReference>
<proteinExistence type="predicted"/>
<organism evidence="1 2">
    <name type="scientific">Nicotiana tabacum</name>
    <name type="common">Common tobacco</name>
    <dbReference type="NCBI Taxonomy" id="4097"/>
    <lineage>
        <taxon>Eukaryota</taxon>
        <taxon>Viridiplantae</taxon>
        <taxon>Streptophyta</taxon>
        <taxon>Embryophyta</taxon>
        <taxon>Tracheophyta</taxon>
        <taxon>Spermatophyta</taxon>
        <taxon>Magnoliopsida</taxon>
        <taxon>eudicotyledons</taxon>
        <taxon>Gunneridae</taxon>
        <taxon>Pentapetalae</taxon>
        <taxon>asterids</taxon>
        <taxon>lamiids</taxon>
        <taxon>Solanales</taxon>
        <taxon>Solanaceae</taxon>
        <taxon>Nicotianoideae</taxon>
        <taxon>Nicotianeae</taxon>
        <taxon>Nicotiana</taxon>
    </lineage>
</organism>
<protein>
    <submittedName>
        <fullName evidence="2">Uncharacterized protein LOC142169736</fullName>
    </submittedName>
</protein>
<sequence length="159" mass="18360">MRDEGWKSLMDEVSLFGAKHEILVPNMEEFYIPGKSKRRLSSVTYSHHLCVERFYIVIDLQIQELNGCFDVVNVNLLLGMASLNPAYSFANFDKENIITLAKYYPDEFGVLKLRDFSHQLDTFIMHMQQGDPRFSDLKEIGDLAKSLVEENLVNTYSLV</sequence>
<reference evidence="2" key="2">
    <citation type="submission" date="2025-08" db="UniProtKB">
        <authorList>
            <consortium name="RefSeq"/>
        </authorList>
    </citation>
    <scope>IDENTIFICATION</scope>
    <source>
        <tissue evidence="2">Leaf</tissue>
    </source>
</reference>
<dbReference type="Proteomes" id="UP000790787">
    <property type="component" value="Chromosome 15"/>
</dbReference>
<reference evidence="1" key="1">
    <citation type="journal article" date="2014" name="Nat. Commun.">
        <title>The tobacco genome sequence and its comparison with those of tomato and potato.</title>
        <authorList>
            <person name="Sierro N."/>
            <person name="Battey J.N."/>
            <person name="Ouadi S."/>
            <person name="Bakaher N."/>
            <person name="Bovet L."/>
            <person name="Willig A."/>
            <person name="Goepfert S."/>
            <person name="Peitsch M.C."/>
            <person name="Ivanov N.V."/>
        </authorList>
    </citation>
    <scope>NUCLEOTIDE SEQUENCE [LARGE SCALE GENOMIC DNA]</scope>
</reference>
<evidence type="ECO:0000313" key="1">
    <source>
        <dbReference type="Proteomes" id="UP000790787"/>
    </source>
</evidence>
<name>A0AC58SS01_TOBAC</name>
<keyword evidence="1" id="KW-1185">Reference proteome</keyword>